<dbReference type="InterPro" id="IPR041373">
    <property type="entry name" value="RT_RNaseH"/>
</dbReference>
<keyword evidence="3" id="KW-0540">Nuclease</keyword>
<evidence type="ECO:0000256" key="6">
    <source>
        <dbReference type="ARBA" id="ARBA00022918"/>
    </source>
</evidence>
<dbReference type="FunFam" id="3.10.20.370:FF:000001">
    <property type="entry name" value="Retrovirus-related Pol polyprotein from transposon 17.6-like protein"/>
    <property type="match status" value="1"/>
</dbReference>
<sequence length="264" mass="30097">MHEKAFTKVKNAIASDCTMAFYDPNRPTKLTVDASRVGLDAVLAQTQENGQFRCIAYASRSLTPVKTRYSQTEKEALAAVWGCERFHVYLVGTQFDLITDHKPLEIIYNPKSKPPLRIERWLLRLQQYKFNIKYRPGGSNSADVLSRQPLFTNCKSSTIAEKYANFIQSHSVPKSFTLDEIRTTTLNYPELQEYRLRSRVLPIAHEGHQGIVKTKMLLRSKVWWPGIDKQVAQTVKECIPCQAAVNQSPKCQSSLNMTKLPPHP</sequence>
<keyword evidence="2" id="KW-0548">Nucleotidyltransferase</keyword>
<dbReference type="GO" id="GO:0004519">
    <property type="term" value="F:endonuclease activity"/>
    <property type="evidence" value="ECO:0007669"/>
    <property type="project" value="UniProtKB-KW"/>
</dbReference>
<dbReference type="GO" id="GO:0016787">
    <property type="term" value="F:hydrolase activity"/>
    <property type="evidence" value="ECO:0007669"/>
    <property type="project" value="UniProtKB-KW"/>
</dbReference>
<organism evidence="7 8">
    <name type="scientific">Paramuricea clavata</name>
    <name type="common">Red gorgonian</name>
    <name type="synonym">Violescent sea-whip</name>
    <dbReference type="NCBI Taxonomy" id="317549"/>
    <lineage>
        <taxon>Eukaryota</taxon>
        <taxon>Metazoa</taxon>
        <taxon>Cnidaria</taxon>
        <taxon>Anthozoa</taxon>
        <taxon>Octocorallia</taxon>
        <taxon>Malacalcyonacea</taxon>
        <taxon>Plexauridae</taxon>
        <taxon>Paramuricea</taxon>
    </lineage>
</organism>
<keyword evidence="6" id="KW-0695">RNA-directed DNA polymerase</keyword>
<reference evidence="7" key="1">
    <citation type="submission" date="2020-04" db="EMBL/GenBank/DDBJ databases">
        <authorList>
            <person name="Alioto T."/>
            <person name="Alioto T."/>
            <person name="Gomez Garrido J."/>
        </authorList>
    </citation>
    <scope>NUCLEOTIDE SEQUENCE</scope>
    <source>
        <strain evidence="7">A484AB</strain>
    </source>
</reference>
<evidence type="ECO:0000256" key="4">
    <source>
        <dbReference type="ARBA" id="ARBA00022759"/>
    </source>
</evidence>
<evidence type="ECO:0000313" key="7">
    <source>
        <dbReference type="EMBL" id="CAB4027524.1"/>
    </source>
</evidence>
<dbReference type="Gene3D" id="1.10.340.70">
    <property type="match status" value="1"/>
</dbReference>
<dbReference type="Pfam" id="PF17921">
    <property type="entry name" value="Integrase_H2C2"/>
    <property type="match status" value="1"/>
</dbReference>
<evidence type="ECO:0000256" key="3">
    <source>
        <dbReference type="ARBA" id="ARBA00022722"/>
    </source>
</evidence>
<keyword evidence="8" id="KW-1185">Reference proteome</keyword>
<dbReference type="Proteomes" id="UP001152795">
    <property type="component" value="Unassembled WGS sequence"/>
</dbReference>
<evidence type="ECO:0000313" key="8">
    <source>
        <dbReference type="Proteomes" id="UP001152795"/>
    </source>
</evidence>
<comment type="caution">
    <text evidence="7">The sequence shown here is derived from an EMBL/GenBank/DDBJ whole genome shotgun (WGS) entry which is preliminary data.</text>
</comment>
<keyword evidence="1" id="KW-0808">Transferase</keyword>
<keyword evidence="5" id="KW-0378">Hydrolase</keyword>
<gene>
    <name evidence="7" type="ORF">PACLA_8A048369</name>
</gene>
<dbReference type="SUPFAM" id="SSF56672">
    <property type="entry name" value="DNA/RNA polymerases"/>
    <property type="match status" value="1"/>
</dbReference>
<dbReference type="AlphaFoldDB" id="A0A7D9JDR8"/>
<dbReference type="InterPro" id="IPR043502">
    <property type="entry name" value="DNA/RNA_pol_sf"/>
</dbReference>
<dbReference type="CDD" id="cd09274">
    <property type="entry name" value="RNase_HI_RT_Ty3"/>
    <property type="match status" value="1"/>
</dbReference>
<dbReference type="Pfam" id="PF17917">
    <property type="entry name" value="RT_RNaseH"/>
    <property type="match status" value="1"/>
</dbReference>
<evidence type="ECO:0000256" key="2">
    <source>
        <dbReference type="ARBA" id="ARBA00022695"/>
    </source>
</evidence>
<dbReference type="OrthoDB" id="6765075at2759"/>
<dbReference type="InterPro" id="IPR050951">
    <property type="entry name" value="Retrovirus_Pol_polyprotein"/>
</dbReference>
<proteinExistence type="predicted"/>
<dbReference type="GO" id="GO:0003964">
    <property type="term" value="F:RNA-directed DNA polymerase activity"/>
    <property type="evidence" value="ECO:0007669"/>
    <property type="project" value="UniProtKB-KW"/>
</dbReference>
<dbReference type="InterPro" id="IPR041588">
    <property type="entry name" value="Integrase_H2C2"/>
</dbReference>
<accession>A0A7D9JDR8</accession>
<dbReference type="PANTHER" id="PTHR37984:SF11">
    <property type="entry name" value="INTEGRASE CATALYTIC DOMAIN-CONTAINING PROTEIN"/>
    <property type="match status" value="1"/>
</dbReference>
<keyword evidence="4" id="KW-0255">Endonuclease</keyword>
<dbReference type="Gene3D" id="3.10.20.370">
    <property type="match status" value="1"/>
</dbReference>
<name>A0A7D9JDR8_PARCT</name>
<evidence type="ECO:0000256" key="5">
    <source>
        <dbReference type="ARBA" id="ARBA00022801"/>
    </source>
</evidence>
<dbReference type="PANTHER" id="PTHR37984">
    <property type="entry name" value="PROTEIN CBG26694"/>
    <property type="match status" value="1"/>
</dbReference>
<dbReference type="EMBL" id="CACRXK020014849">
    <property type="protein sequence ID" value="CAB4027524.1"/>
    <property type="molecule type" value="Genomic_DNA"/>
</dbReference>
<protein>
    <submittedName>
        <fullName evidence="7">Uncharacterized protein</fullName>
    </submittedName>
</protein>
<evidence type="ECO:0000256" key="1">
    <source>
        <dbReference type="ARBA" id="ARBA00022679"/>
    </source>
</evidence>